<dbReference type="EMBL" id="VSSQ01067396">
    <property type="protein sequence ID" value="MPN19789.1"/>
    <property type="molecule type" value="Genomic_DNA"/>
</dbReference>
<name>A0A645G1W5_9ZZZZ</name>
<gene>
    <name evidence="2" type="ORF">SDC9_167161</name>
</gene>
<protein>
    <submittedName>
        <fullName evidence="2">Uncharacterized protein</fullName>
    </submittedName>
</protein>
<comment type="caution">
    <text evidence="2">The sequence shown here is derived from an EMBL/GenBank/DDBJ whole genome shotgun (WGS) entry which is preliminary data.</text>
</comment>
<organism evidence="2">
    <name type="scientific">bioreactor metagenome</name>
    <dbReference type="NCBI Taxonomy" id="1076179"/>
    <lineage>
        <taxon>unclassified sequences</taxon>
        <taxon>metagenomes</taxon>
        <taxon>ecological metagenomes</taxon>
    </lineage>
</organism>
<dbReference type="AlphaFoldDB" id="A0A645G1W5"/>
<evidence type="ECO:0000256" key="1">
    <source>
        <dbReference type="SAM" id="MobiDB-lite"/>
    </source>
</evidence>
<reference evidence="2" key="1">
    <citation type="submission" date="2019-08" db="EMBL/GenBank/DDBJ databases">
        <authorList>
            <person name="Kucharzyk K."/>
            <person name="Murdoch R.W."/>
            <person name="Higgins S."/>
            <person name="Loffler F."/>
        </authorList>
    </citation>
    <scope>NUCLEOTIDE SEQUENCE</scope>
</reference>
<feature type="region of interest" description="Disordered" evidence="1">
    <location>
        <begin position="1"/>
        <end position="63"/>
    </location>
</feature>
<proteinExistence type="predicted"/>
<sequence length="63" mass="6847">MLSALRMQGMPRKRDAWTTVAAEGGGRPLPLRAAQEGRQGRGCKRSEQQPQASRAAEARGGLW</sequence>
<accession>A0A645G1W5</accession>
<evidence type="ECO:0000313" key="2">
    <source>
        <dbReference type="EMBL" id="MPN19789.1"/>
    </source>
</evidence>